<evidence type="ECO:0000256" key="1">
    <source>
        <dbReference type="SAM" id="MobiDB-lite"/>
    </source>
</evidence>
<name>A0A1L7XV82_9HELO</name>
<reference evidence="2 3" key="1">
    <citation type="submission" date="2016-03" db="EMBL/GenBank/DDBJ databases">
        <authorList>
            <person name="Ploux O."/>
        </authorList>
    </citation>
    <scope>NUCLEOTIDE SEQUENCE [LARGE SCALE GENOMIC DNA]</scope>
    <source>
        <strain evidence="2 3">UAMH 11012</strain>
    </source>
</reference>
<feature type="region of interest" description="Disordered" evidence="1">
    <location>
        <begin position="26"/>
        <end position="50"/>
    </location>
</feature>
<keyword evidence="3" id="KW-1185">Reference proteome</keyword>
<evidence type="ECO:0000313" key="2">
    <source>
        <dbReference type="EMBL" id="CZR68954.1"/>
    </source>
</evidence>
<dbReference type="AlphaFoldDB" id="A0A1L7XV82"/>
<protein>
    <submittedName>
        <fullName evidence="2">Uncharacterized protein</fullName>
    </submittedName>
</protein>
<dbReference type="Proteomes" id="UP000184330">
    <property type="component" value="Unassembled WGS sequence"/>
</dbReference>
<evidence type="ECO:0000313" key="3">
    <source>
        <dbReference type="Proteomes" id="UP000184330"/>
    </source>
</evidence>
<feature type="compositionally biased region" description="Polar residues" evidence="1">
    <location>
        <begin position="167"/>
        <end position="176"/>
    </location>
</feature>
<feature type="compositionally biased region" description="Low complexity" evidence="1">
    <location>
        <begin position="37"/>
        <end position="48"/>
    </location>
</feature>
<dbReference type="EMBL" id="FJOG01000062">
    <property type="protein sequence ID" value="CZR68954.1"/>
    <property type="molecule type" value="Genomic_DNA"/>
</dbReference>
<feature type="region of interest" description="Disordered" evidence="1">
    <location>
        <begin position="139"/>
        <end position="179"/>
    </location>
</feature>
<sequence>MPGERTADSPINLDDFLDLEIVPMTQAVPSPQPSGPAPNFKTTFPPNTTDDRIIDIITKDPLKEGLRPRDFPMNQWKAYCIRAVGGEEQSPAFLPCWKRDRNCLKGPKKFNRQDFGNIAGLWIRSGSCAACLYNGQKERCEPGPDRPRNKRTRLPSDRPRKRPRVSPSGTTDSVAAQPSKEVIDLNVSEDVQISQPRDRPLTTGLVTNIVPRAEVEPTPSLTLDLLGPRRLRLPLKLIFYGERWSYMSRESSPMKVKIGFLWRGRFWEVGDIIPDVSELELQEYQRQLTAREARIDAAPRFGTSPGPHI</sequence>
<organism evidence="2 3">
    <name type="scientific">Phialocephala subalpina</name>
    <dbReference type="NCBI Taxonomy" id="576137"/>
    <lineage>
        <taxon>Eukaryota</taxon>
        <taxon>Fungi</taxon>
        <taxon>Dikarya</taxon>
        <taxon>Ascomycota</taxon>
        <taxon>Pezizomycotina</taxon>
        <taxon>Leotiomycetes</taxon>
        <taxon>Helotiales</taxon>
        <taxon>Mollisiaceae</taxon>
        <taxon>Phialocephala</taxon>
        <taxon>Phialocephala fortinii species complex</taxon>
    </lineage>
</organism>
<proteinExistence type="predicted"/>
<gene>
    <name evidence="2" type="ORF">PAC_18855</name>
</gene>
<accession>A0A1L7XV82</accession>
<feature type="compositionally biased region" description="Basic residues" evidence="1">
    <location>
        <begin position="148"/>
        <end position="164"/>
    </location>
</feature>